<evidence type="ECO:0000256" key="5">
    <source>
        <dbReference type="ARBA" id="ARBA00022777"/>
    </source>
</evidence>
<evidence type="ECO:0000256" key="1">
    <source>
        <dbReference type="ARBA" id="ARBA00012513"/>
    </source>
</evidence>
<keyword evidence="3" id="KW-0808">Transferase</keyword>
<dbReference type="GO" id="GO:0000226">
    <property type="term" value="P:microtubule cytoskeleton organization"/>
    <property type="evidence" value="ECO:0007669"/>
    <property type="project" value="TreeGrafter"/>
</dbReference>
<dbReference type="GeneTree" id="ENSGT00940000163790"/>
<dbReference type="Gene3D" id="1.10.510.10">
    <property type="entry name" value="Transferase(Phosphotransferase) domain 1"/>
    <property type="match status" value="1"/>
</dbReference>
<dbReference type="eggNOG" id="KOG0583">
    <property type="taxonomic scope" value="Eukaryota"/>
</dbReference>
<dbReference type="SUPFAM" id="SSF56112">
    <property type="entry name" value="Protein kinase-like (PK-like)"/>
    <property type="match status" value="1"/>
</dbReference>
<dbReference type="EC" id="2.7.11.1" evidence="1"/>
<dbReference type="Pfam" id="PF00069">
    <property type="entry name" value="Pkinase"/>
    <property type="match status" value="1"/>
</dbReference>
<dbReference type="STRING" id="7897.ENSLACP00000017346"/>
<evidence type="ECO:0000256" key="3">
    <source>
        <dbReference type="ARBA" id="ARBA00022679"/>
    </source>
</evidence>
<comment type="catalytic activity">
    <reaction evidence="7">
        <text>L-threonyl-[protein] + ATP = O-phospho-L-threonyl-[protein] + ADP + H(+)</text>
        <dbReference type="Rhea" id="RHEA:46608"/>
        <dbReference type="Rhea" id="RHEA-COMP:11060"/>
        <dbReference type="Rhea" id="RHEA-COMP:11605"/>
        <dbReference type="ChEBI" id="CHEBI:15378"/>
        <dbReference type="ChEBI" id="CHEBI:30013"/>
        <dbReference type="ChEBI" id="CHEBI:30616"/>
        <dbReference type="ChEBI" id="CHEBI:61977"/>
        <dbReference type="ChEBI" id="CHEBI:456216"/>
        <dbReference type="EC" id="2.7.11.1"/>
    </reaction>
</comment>
<evidence type="ECO:0000313" key="10">
    <source>
        <dbReference type="Ensembl" id="ENSLACP00000017346.1"/>
    </source>
</evidence>
<dbReference type="GO" id="GO:0050321">
    <property type="term" value="F:tau-protein kinase activity"/>
    <property type="evidence" value="ECO:0007669"/>
    <property type="project" value="TreeGrafter"/>
</dbReference>
<evidence type="ECO:0000256" key="8">
    <source>
        <dbReference type="ARBA" id="ARBA00048679"/>
    </source>
</evidence>
<dbReference type="Ensembl" id="ENSLACT00000017473.1">
    <property type="protein sequence ID" value="ENSLACP00000017346.1"/>
    <property type="gene ID" value="ENSLACG00000015278.1"/>
</dbReference>
<reference evidence="11" key="1">
    <citation type="submission" date="2011-08" db="EMBL/GenBank/DDBJ databases">
        <title>The draft genome of Latimeria chalumnae.</title>
        <authorList>
            <person name="Di Palma F."/>
            <person name="Alfoldi J."/>
            <person name="Johnson J."/>
            <person name="Berlin A."/>
            <person name="Gnerre S."/>
            <person name="Jaffe D."/>
            <person name="MacCallum I."/>
            <person name="Young S."/>
            <person name="Walker B.J."/>
            <person name="Lander E."/>
            <person name="Lindblad-Toh K."/>
        </authorList>
    </citation>
    <scope>NUCLEOTIDE SEQUENCE [LARGE SCALE GENOMIC DNA]</scope>
    <source>
        <strain evidence="11">Wild caught</strain>
    </source>
</reference>
<organism evidence="10 11">
    <name type="scientific">Latimeria chalumnae</name>
    <name type="common">Coelacanth</name>
    <dbReference type="NCBI Taxonomy" id="7897"/>
    <lineage>
        <taxon>Eukaryota</taxon>
        <taxon>Metazoa</taxon>
        <taxon>Chordata</taxon>
        <taxon>Craniata</taxon>
        <taxon>Vertebrata</taxon>
        <taxon>Euteleostomi</taxon>
        <taxon>Coelacanthiformes</taxon>
        <taxon>Coelacanthidae</taxon>
        <taxon>Latimeria</taxon>
    </lineage>
</organism>
<dbReference type="GO" id="GO:0005524">
    <property type="term" value="F:ATP binding"/>
    <property type="evidence" value="ECO:0007669"/>
    <property type="project" value="UniProtKB-KW"/>
</dbReference>
<keyword evidence="6" id="KW-0067">ATP-binding</keyword>
<evidence type="ECO:0000256" key="7">
    <source>
        <dbReference type="ARBA" id="ARBA00047899"/>
    </source>
</evidence>
<keyword evidence="5" id="KW-0418">Kinase</keyword>
<evidence type="ECO:0000259" key="9">
    <source>
        <dbReference type="PROSITE" id="PS50011"/>
    </source>
</evidence>
<dbReference type="EMBL" id="AFYH01076878">
    <property type="status" value="NOT_ANNOTATED_CDS"/>
    <property type="molecule type" value="Genomic_DNA"/>
</dbReference>
<dbReference type="InterPro" id="IPR008271">
    <property type="entry name" value="Ser/Thr_kinase_AS"/>
</dbReference>
<dbReference type="EMBL" id="AFYH01076876">
    <property type="status" value="NOT_ANNOTATED_CDS"/>
    <property type="molecule type" value="Genomic_DNA"/>
</dbReference>
<dbReference type="PROSITE" id="PS00108">
    <property type="entry name" value="PROTEIN_KINASE_ST"/>
    <property type="match status" value="1"/>
</dbReference>
<name>H3B625_LATCH</name>
<dbReference type="HOGENOM" id="CLU_000288_63_0_1"/>
<sequence>ASATSQREERRIEYYDETRECQANGYLLSAKKIGMGAFSRVYLAYATQEKLTQNYKLASDLKVKHHNMVAIKVVSIKDAPLEYSRKFLFREIYALNATYKHANVVLCWSSISNKESARVICQSAIRVCVMTNIKPTKSVLCCHLVVEVVIGRYILGFLRCVFNHFLSCPHRDLKCENILLDQDGFVKLTDFGFANKCLEKQALMDTFCGSVAYTAPEILLARKYHGEYADLWSLGVILFAMVTGKLPFNERNPRKLVQLIKKGLESNSSVSEDCWDLINSLLQWKPSDRLGVQEVVKHSWM</sequence>
<evidence type="ECO:0000256" key="6">
    <source>
        <dbReference type="ARBA" id="ARBA00022840"/>
    </source>
</evidence>
<dbReference type="OMA" id="MDQVREC"/>
<accession>H3B625</accession>
<dbReference type="GO" id="GO:0035556">
    <property type="term" value="P:intracellular signal transduction"/>
    <property type="evidence" value="ECO:0007669"/>
    <property type="project" value="TreeGrafter"/>
</dbReference>
<dbReference type="PANTHER" id="PTHR24346">
    <property type="entry name" value="MAP/MICROTUBULE AFFINITY-REGULATING KINASE"/>
    <property type="match status" value="1"/>
</dbReference>
<keyword evidence="4" id="KW-0547">Nucleotide-binding</keyword>
<evidence type="ECO:0000256" key="2">
    <source>
        <dbReference type="ARBA" id="ARBA00022527"/>
    </source>
</evidence>
<dbReference type="EMBL" id="AFYH01076877">
    <property type="status" value="NOT_ANNOTATED_CDS"/>
    <property type="molecule type" value="Genomic_DNA"/>
</dbReference>
<keyword evidence="11" id="KW-1185">Reference proteome</keyword>
<feature type="domain" description="Protein kinase" evidence="9">
    <location>
        <begin position="27"/>
        <end position="301"/>
    </location>
</feature>
<dbReference type="InterPro" id="IPR011009">
    <property type="entry name" value="Kinase-like_dom_sf"/>
</dbReference>
<keyword evidence="2" id="KW-0723">Serine/threonine-protein kinase</keyword>
<dbReference type="InParanoid" id="H3B625"/>
<evidence type="ECO:0000256" key="4">
    <source>
        <dbReference type="ARBA" id="ARBA00022741"/>
    </source>
</evidence>
<dbReference type="PANTHER" id="PTHR24346:SF84">
    <property type="entry name" value="TESTIS SPECIFIC SERINE KINASE 5"/>
    <property type="match status" value="1"/>
</dbReference>
<dbReference type="Proteomes" id="UP000008672">
    <property type="component" value="Unassembled WGS sequence"/>
</dbReference>
<reference evidence="10" key="3">
    <citation type="submission" date="2025-09" db="UniProtKB">
        <authorList>
            <consortium name="Ensembl"/>
        </authorList>
    </citation>
    <scope>IDENTIFICATION</scope>
</reference>
<dbReference type="PROSITE" id="PS50011">
    <property type="entry name" value="PROTEIN_KINASE_DOM"/>
    <property type="match status" value="1"/>
</dbReference>
<dbReference type="AlphaFoldDB" id="H3B625"/>
<reference evidence="10" key="2">
    <citation type="submission" date="2025-08" db="UniProtKB">
        <authorList>
            <consortium name="Ensembl"/>
        </authorList>
    </citation>
    <scope>IDENTIFICATION</scope>
</reference>
<dbReference type="InterPro" id="IPR000719">
    <property type="entry name" value="Prot_kinase_dom"/>
</dbReference>
<comment type="catalytic activity">
    <reaction evidence="8">
        <text>L-seryl-[protein] + ATP = O-phospho-L-seryl-[protein] + ADP + H(+)</text>
        <dbReference type="Rhea" id="RHEA:17989"/>
        <dbReference type="Rhea" id="RHEA-COMP:9863"/>
        <dbReference type="Rhea" id="RHEA-COMP:11604"/>
        <dbReference type="ChEBI" id="CHEBI:15378"/>
        <dbReference type="ChEBI" id="CHEBI:29999"/>
        <dbReference type="ChEBI" id="CHEBI:30616"/>
        <dbReference type="ChEBI" id="CHEBI:83421"/>
        <dbReference type="ChEBI" id="CHEBI:456216"/>
        <dbReference type="EC" id="2.7.11.1"/>
    </reaction>
</comment>
<dbReference type="SMART" id="SM00220">
    <property type="entry name" value="S_TKc"/>
    <property type="match status" value="1"/>
</dbReference>
<dbReference type="GO" id="GO:0005737">
    <property type="term" value="C:cytoplasm"/>
    <property type="evidence" value="ECO:0007669"/>
    <property type="project" value="TreeGrafter"/>
</dbReference>
<proteinExistence type="predicted"/>
<evidence type="ECO:0000313" key="11">
    <source>
        <dbReference type="Proteomes" id="UP000008672"/>
    </source>
</evidence>
<protein>
    <recommendedName>
        <fullName evidence="1">non-specific serine/threonine protein kinase</fullName>
        <ecNumber evidence="1">2.7.11.1</ecNumber>
    </recommendedName>
</protein>